<dbReference type="Pfam" id="PF03668">
    <property type="entry name" value="RapZ-like_N"/>
    <property type="match status" value="1"/>
</dbReference>
<feature type="binding site" evidence="4">
    <location>
        <begin position="23"/>
        <end position="30"/>
    </location>
    <ligand>
        <name>ATP</name>
        <dbReference type="ChEBI" id="CHEBI:30616"/>
    </ligand>
</feature>
<accession>A0A2N8KX58</accession>
<protein>
    <submittedName>
        <fullName evidence="8">RNase adapter RapZ</fullName>
    </submittedName>
</protein>
<dbReference type="PANTHER" id="PTHR30448">
    <property type="entry name" value="RNASE ADAPTER PROTEIN RAPZ"/>
    <property type="match status" value="1"/>
</dbReference>
<sequence length="320" mass="35571">MSTTTSPYDAAQAEASSVVLVTGMSGGGKSLAMHALEDAEFFCVDNLPAELLLDFLKLEAQRGERRVAIAVDVRSAGSLPLLLPLFKQLRASGVSIRSIFLDANTETLMRRFSETRRPHPLRIDETSQFGELDGGESRTRGGHGGSDNGHRALLEAIELEREMLAALRVESTVLDTSQLRPAQLRAWVRDLVLAPSNKLTLVFESFAFKHGVPSDADFVFDVRVLPNPYYDRELRPLTGRDKPVADFLQAQPEVQVMFKQIGEFLNRWLPNFAADQRSYLTVAIGCTGGQHRSVYLVETLARLFGKHGPVLKRHRELDAR</sequence>
<dbReference type="EMBL" id="POSP01000003">
    <property type="protein sequence ID" value="PND38046.1"/>
    <property type="molecule type" value="Genomic_DNA"/>
</dbReference>
<comment type="caution">
    <text evidence="8">The sequence shown here is derived from an EMBL/GenBank/DDBJ whole genome shotgun (WGS) entry which is preliminary data.</text>
</comment>
<dbReference type="SUPFAM" id="SSF52540">
    <property type="entry name" value="P-loop containing nucleoside triphosphate hydrolases"/>
    <property type="match status" value="1"/>
</dbReference>
<feature type="domain" description="RapZ-like N-terminal" evidence="6">
    <location>
        <begin position="18"/>
        <end position="128"/>
    </location>
</feature>
<dbReference type="GO" id="GO:0005525">
    <property type="term" value="F:GTP binding"/>
    <property type="evidence" value="ECO:0007669"/>
    <property type="project" value="UniProtKB-UniRule"/>
</dbReference>
<feature type="domain" description="RapZ C-terminal" evidence="7">
    <location>
        <begin position="200"/>
        <end position="317"/>
    </location>
</feature>
<dbReference type="Proteomes" id="UP000235916">
    <property type="component" value="Unassembled WGS sequence"/>
</dbReference>
<evidence type="ECO:0000256" key="5">
    <source>
        <dbReference type="SAM" id="MobiDB-lite"/>
    </source>
</evidence>
<evidence type="ECO:0000256" key="1">
    <source>
        <dbReference type="ARBA" id="ARBA00022741"/>
    </source>
</evidence>
<dbReference type="PANTHER" id="PTHR30448:SF0">
    <property type="entry name" value="RNASE ADAPTER PROTEIN RAPZ"/>
    <property type="match status" value="1"/>
</dbReference>
<keyword evidence="2 4" id="KW-0067">ATP-binding</keyword>
<reference evidence="8 9" key="1">
    <citation type="submission" date="2018-01" db="EMBL/GenBank/DDBJ databases">
        <title>Draft genome sequence of Paucibacter aquatile CR182 isolated from freshwater of the Nakdong River.</title>
        <authorList>
            <person name="Choi A."/>
            <person name="Chung E.J."/>
        </authorList>
    </citation>
    <scope>NUCLEOTIDE SEQUENCE [LARGE SCALE GENOMIC DNA]</scope>
    <source>
        <strain evidence="8 9">CR182</strain>
    </source>
</reference>
<dbReference type="OrthoDB" id="9784461at2"/>
<proteinExistence type="inferred from homology"/>
<dbReference type="AlphaFoldDB" id="A0A2N8KX58"/>
<dbReference type="InterPro" id="IPR053930">
    <property type="entry name" value="RapZ-like_N"/>
</dbReference>
<dbReference type="Pfam" id="PF22740">
    <property type="entry name" value="PapZ_C"/>
    <property type="match status" value="1"/>
</dbReference>
<dbReference type="InterPro" id="IPR027417">
    <property type="entry name" value="P-loop_NTPase"/>
</dbReference>
<gene>
    <name evidence="8" type="ORF">C1O66_11285</name>
</gene>
<dbReference type="RefSeq" id="WP_102767966.1">
    <property type="nucleotide sequence ID" value="NZ_CP124551.1"/>
</dbReference>
<dbReference type="GO" id="GO:0005524">
    <property type="term" value="F:ATP binding"/>
    <property type="evidence" value="ECO:0007669"/>
    <property type="project" value="UniProtKB-UniRule"/>
</dbReference>
<evidence type="ECO:0000313" key="9">
    <source>
        <dbReference type="Proteomes" id="UP000235916"/>
    </source>
</evidence>
<organism evidence="8 9">
    <name type="scientific">Kinneretia aquatilis</name>
    <dbReference type="NCBI Taxonomy" id="2070761"/>
    <lineage>
        <taxon>Bacteria</taxon>
        <taxon>Pseudomonadati</taxon>
        <taxon>Pseudomonadota</taxon>
        <taxon>Betaproteobacteria</taxon>
        <taxon>Burkholderiales</taxon>
        <taxon>Sphaerotilaceae</taxon>
        <taxon>Roseateles</taxon>
    </lineage>
</organism>
<dbReference type="PIRSF" id="PIRSF005052">
    <property type="entry name" value="P-loopkin"/>
    <property type="match status" value="1"/>
</dbReference>
<dbReference type="InterPro" id="IPR053931">
    <property type="entry name" value="RapZ_C"/>
</dbReference>
<name>A0A2N8KX58_9BURK</name>
<keyword evidence="9" id="KW-1185">Reference proteome</keyword>
<evidence type="ECO:0000313" key="8">
    <source>
        <dbReference type="EMBL" id="PND38046.1"/>
    </source>
</evidence>
<dbReference type="InterPro" id="IPR005337">
    <property type="entry name" value="RapZ-like"/>
</dbReference>
<evidence type="ECO:0000256" key="2">
    <source>
        <dbReference type="ARBA" id="ARBA00022840"/>
    </source>
</evidence>
<keyword evidence="3 4" id="KW-0342">GTP-binding</keyword>
<evidence type="ECO:0000259" key="7">
    <source>
        <dbReference type="Pfam" id="PF22740"/>
    </source>
</evidence>
<feature type="region of interest" description="Disordered" evidence="5">
    <location>
        <begin position="123"/>
        <end position="148"/>
    </location>
</feature>
<evidence type="ECO:0000256" key="4">
    <source>
        <dbReference type="HAMAP-Rule" id="MF_00636"/>
    </source>
</evidence>
<keyword evidence="1 4" id="KW-0547">Nucleotide-binding</keyword>
<feature type="binding site" evidence="4">
    <location>
        <begin position="72"/>
        <end position="75"/>
    </location>
    <ligand>
        <name>GTP</name>
        <dbReference type="ChEBI" id="CHEBI:37565"/>
    </ligand>
</feature>
<dbReference type="NCBIfam" id="NF003828">
    <property type="entry name" value="PRK05416.1"/>
    <property type="match status" value="1"/>
</dbReference>
<evidence type="ECO:0000256" key="3">
    <source>
        <dbReference type="ARBA" id="ARBA00023134"/>
    </source>
</evidence>
<evidence type="ECO:0000259" key="6">
    <source>
        <dbReference type="Pfam" id="PF03668"/>
    </source>
</evidence>
<dbReference type="HAMAP" id="MF_00636">
    <property type="entry name" value="RapZ_like"/>
    <property type="match status" value="1"/>
</dbReference>